<dbReference type="GO" id="GO:0005509">
    <property type="term" value="F:calcium ion binding"/>
    <property type="evidence" value="ECO:0007669"/>
    <property type="project" value="InterPro"/>
</dbReference>
<dbReference type="EMBL" id="KK852571">
    <property type="protein sequence ID" value="KDR21118.1"/>
    <property type="molecule type" value="Genomic_DNA"/>
</dbReference>
<dbReference type="PROSITE" id="PS50222">
    <property type="entry name" value="EF_HAND_2"/>
    <property type="match status" value="2"/>
</dbReference>
<dbReference type="Proteomes" id="UP000027135">
    <property type="component" value="Unassembled WGS sequence"/>
</dbReference>
<gene>
    <name evidence="3" type="ORF">L798_01125</name>
</gene>
<evidence type="ECO:0000313" key="3">
    <source>
        <dbReference type="EMBL" id="KDR21118.1"/>
    </source>
</evidence>
<dbReference type="OMA" id="QWGEITP"/>
<dbReference type="InParanoid" id="A0A067RDQ2"/>
<dbReference type="eggNOG" id="ENOG502RYVV">
    <property type="taxonomic scope" value="Eukaryota"/>
</dbReference>
<dbReference type="STRING" id="136037.A0A067RDQ2"/>
<sequence length="243" mass="28397">MFLSLFRVIFRATNVKRPKGISATTSPAIQGFIKTINFSSFYYGHEHPETKMDSDSEKQSQIGKGNGEFWRRKMRTFHGIIDINKDGVVSYDDFVILAERFVNLGHLSEIQQREFQDVLREVWEKQWGAVDRYNLVTTEQYLQHMQHVLSDKYLNRKAHHFLPYLFKAVDKDRDGVISVEEFKLFFECLGLEDKDAVHSFTAIDINKDGYLSLEEFVKLGREFFLTEDEHSPSKAFWGPLVNP</sequence>
<evidence type="ECO:0000313" key="4">
    <source>
        <dbReference type="Proteomes" id="UP000027135"/>
    </source>
</evidence>
<dbReference type="InterPro" id="IPR002048">
    <property type="entry name" value="EF_hand_dom"/>
</dbReference>
<dbReference type="Pfam" id="PF13499">
    <property type="entry name" value="EF-hand_7"/>
    <property type="match status" value="1"/>
</dbReference>
<organism evidence="3 4">
    <name type="scientific">Zootermopsis nevadensis</name>
    <name type="common">Dampwood termite</name>
    <dbReference type="NCBI Taxonomy" id="136037"/>
    <lineage>
        <taxon>Eukaryota</taxon>
        <taxon>Metazoa</taxon>
        <taxon>Ecdysozoa</taxon>
        <taxon>Arthropoda</taxon>
        <taxon>Hexapoda</taxon>
        <taxon>Insecta</taxon>
        <taxon>Pterygota</taxon>
        <taxon>Neoptera</taxon>
        <taxon>Polyneoptera</taxon>
        <taxon>Dictyoptera</taxon>
        <taxon>Blattodea</taxon>
        <taxon>Blattoidea</taxon>
        <taxon>Termitoidae</taxon>
        <taxon>Termopsidae</taxon>
        <taxon>Zootermopsis</taxon>
    </lineage>
</organism>
<dbReference type="OrthoDB" id="427950at2759"/>
<dbReference type="SUPFAM" id="SSF47473">
    <property type="entry name" value="EF-hand"/>
    <property type="match status" value="1"/>
</dbReference>
<proteinExistence type="predicted"/>
<evidence type="ECO:0000256" key="1">
    <source>
        <dbReference type="ARBA" id="ARBA00022837"/>
    </source>
</evidence>
<dbReference type="CDD" id="cd00051">
    <property type="entry name" value="EFh"/>
    <property type="match status" value="1"/>
</dbReference>
<keyword evidence="4" id="KW-1185">Reference proteome</keyword>
<dbReference type="SMART" id="SM00054">
    <property type="entry name" value="EFh"/>
    <property type="match status" value="3"/>
</dbReference>
<dbReference type="InterPro" id="IPR011992">
    <property type="entry name" value="EF-hand-dom_pair"/>
</dbReference>
<dbReference type="PROSITE" id="PS00018">
    <property type="entry name" value="EF_HAND_1"/>
    <property type="match status" value="3"/>
</dbReference>
<feature type="domain" description="EF-hand" evidence="2">
    <location>
        <begin position="165"/>
        <end position="192"/>
    </location>
</feature>
<dbReference type="AlphaFoldDB" id="A0A067RDQ2"/>
<dbReference type="Gene3D" id="1.10.238.10">
    <property type="entry name" value="EF-hand"/>
    <property type="match status" value="1"/>
</dbReference>
<protein>
    <submittedName>
        <fullName evidence="3">Sarcoplasmic calcium-binding protein</fullName>
    </submittedName>
</protein>
<name>A0A067RDQ2_ZOONE</name>
<dbReference type="InterPro" id="IPR018247">
    <property type="entry name" value="EF_Hand_1_Ca_BS"/>
</dbReference>
<accession>A0A067RDQ2</accession>
<reference evidence="3 4" key="1">
    <citation type="journal article" date="2014" name="Nat. Commun.">
        <title>Molecular traces of alternative social organization in a termite genome.</title>
        <authorList>
            <person name="Terrapon N."/>
            <person name="Li C."/>
            <person name="Robertson H.M."/>
            <person name="Ji L."/>
            <person name="Meng X."/>
            <person name="Booth W."/>
            <person name="Chen Z."/>
            <person name="Childers C.P."/>
            <person name="Glastad K.M."/>
            <person name="Gokhale K."/>
            <person name="Gowin J."/>
            <person name="Gronenberg W."/>
            <person name="Hermansen R.A."/>
            <person name="Hu H."/>
            <person name="Hunt B.G."/>
            <person name="Huylmans A.K."/>
            <person name="Khalil S.M."/>
            <person name="Mitchell R.D."/>
            <person name="Munoz-Torres M.C."/>
            <person name="Mustard J.A."/>
            <person name="Pan H."/>
            <person name="Reese J.T."/>
            <person name="Scharf M.E."/>
            <person name="Sun F."/>
            <person name="Vogel H."/>
            <person name="Xiao J."/>
            <person name="Yang W."/>
            <person name="Yang Z."/>
            <person name="Yang Z."/>
            <person name="Zhou J."/>
            <person name="Zhu J."/>
            <person name="Brent C.S."/>
            <person name="Elsik C.G."/>
            <person name="Goodisman M.A."/>
            <person name="Liberles D.A."/>
            <person name="Roe R.M."/>
            <person name="Vargo E.L."/>
            <person name="Vilcinskas A."/>
            <person name="Wang J."/>
            <person name="Bornberg-Bauer E."/>
            <person name="Korb J."/>
            <person name="Zhang G."/>
            <person name="Liebig J."/>
        </authorList>
    </citation>
    <scope>NUCLEOTIDE SEQUENCE [LARGE SCALE GENOMIC DNA]</scope>
    <source>
        <tissue evidence="3">Whole organism</tissue>
    </source>
</reference>
<evidence type="ECO:0000259" key="2">
    <source>
        <dbReference type="PROSITE" id="PS50222"/>
    </source>
</evidence>
<feature type="domain" description="EF-hand" evidence="2">
    <location>
        <begin position="200"/>
        <end position="226"/>
    </location>
</feature>
<keyword evidence="1" id="KW-0106">Calcium</keyword>